<proteinExistence type="predicted"/>
<evidence type="ECO:0000256" key="1">
    <source>
        <dbReference type="SAM" id="MobiDB-lite"/>
    </source>
</evidence>
<evidence type="ECO:0000313" key="2">
    <source>
        <dbReference type="EMBL" id="JAC81706.1"/>
    </source>
</evidence>
<protein>
    <submittedName>
        <fullName evidence="2">Uncharacterized protein</fullName>
    </submittedName>
</protein>
<dbReference type="EMBL" id="GBEZ01003434">
    <property type="protein sequence ID" value="JAC81706.1"/>
    <property type="molecule type" value="Transcribed_RNA"/>
</dbReference>
<reference evidence="2" key="1">
    <citation type="submission" date="2014-05" db="EMBL/GenBank/DDBJ databases">
        <title>The transcriptome of the halophilic microalga Tetraselmis sp. GSL018 isolated from the Great Salt Lake, Utah.</title>
        <authorList>
            <person name="Jinkerson R.E."/>
            <person name="D'Adamo S."/>
            <person name="Posewitz M.C."/>
        </authorList>
    </citation>
    <scope>NUCLEOTIDE SEQUENCE</scope>
    <source>
        <strain evidence="2">GSL018</strain>
    </source>
</reference>
<feature type="non-terminal residue" evidence="2">
    <location>
        <position position="111"/>
    </location>
</feature>
<sequence length="111" mass="12109">GDICLGQGKGSMDRWKRGGGCGEIGGIGERGVIEGAKKKGGDEQGGERRKEGRKEQRRGSGAEVRIGAWKKKGEEGGAVAEMVWRRRAGEGDRFHWRSGGEKGEKERSRRI</sequence>
<organism evidence="2">
    <name type="scientific">Tetraselmis sp. GSL018</name>
    <dbReference type="NCBI Taxonomy" id="582737"/>
    <lineage>
        <taxon>Eukaryota</taxon>
        <taxon>Viridiplantae</taxon>
        <taxon>Chlorophyta</taxon>
        <taxon>core chlorophytes</taxon>
        <taxon>Chlorodendrophyceae</taxon>
        <taxon>Chlorodendrales</taxon>
        <taxon>Chlorodendraceae</taxon>
        <taxon>Tetraselmis</taxon>
    </lineage>
</organism>
<gene>
    <name evidence="2" type="ORF">TSPGSL018_7310</name>
</gene>
<accession>A0A061SG63</accession>
<feature type="non-terminal residue" evidence="2">
    <location>
        <position position="1"/>
    </location>
</feature>
<name>A0A061SG63_9CHLO</name>
<dbReference type="AlphaFoldDB" id="A0A061SG63"/>
<feature type="compositionally biased region" description="Basic and acidic residues" evidence="1">
    <location>
        <begin position="31"/>
        <end position="60"/>
    </location>
</feature>
<feature type="region of interest" description="Disordered" evidence="1">
    <location>
        <begin position="87"/>
        <end position="111"/>
    </location>
</feature>
<feature type="region of interest" description="Disordered" evidence="1">
    <location>
        <begin position="24"/>
        <end position="63"/>
    </location>
</feature>